<gene>
    <name evidence="5" type="ORF">HGO97_004460</name>
</gene>
<evidence type="ECO:0000313" key="6">
    <source>
        <dbReference type="Proteomes" id="UP000723714"/>
    </source>
</evidence>
<keyword evidence="3" id="KW-0804">Transcription</keyword>
<keyword evidence="1" id="KW-0805">Transcription regulation</keyword>
<dbReference type="PROSITE" id="PS00356">
    <property type="entry name" value="HTH_LACI_1"/>
    <property type="match status" value="1"/>
</dbReference>
<evidence type="ECO:0000259" key="4">
    <source>
        <dbReference type="PROSITE" id="PS50932"/>
    </source>
</evidence>
<dbReference type="Pfam" id="PF00356">
    <property type="entry name" value="LacI"/>
    <property type="match status" value="1"/>
</dbReference>
<keyword evidence="6" id="KW-1185">Reference proteome</keyword>
<evidence type="ECO:0000256" key="3">
    <source>
        <dbReference type="ARBA" id="ARBA00023163"/>
    </source>
</evidence>
<dbReference type="PANTHER" id="PTHR30146:SF109">
    <property type="entry name" value="HTH-TYPE TRANSCRIPTIONAL REGULATOR GALS"/>
    <property type="match status" value="1"/>
</dbReference>
<evidence type="ECO:0000256" key="2">
    <source>
        <dbReference type="ARBA" id="ARBA00023125"/>
    </source>
</evidence>
<dbReference type="SMART" id="SM00354">
    <property type="entry name" value="HTH_LACI"/>
    <property type="match status" value="1"/>
</dbReference>
<dbReference type="Pfam" id="PF13377">
    <property type="entry name" value="Peripla_BP_3"/>
    <property type="match status" value="1"/>
</dbReference>
<dbReference type="EMBL" id="JABACJ020000003">
    <property type="protein sequence ID" value="MBU3875064.1"/>
    <property type="molecule type" value="Genomic_DNA"/>
</dbReference>
<protein>
    <submittedName>
        <fullName evidence="5">LacI family DNA-binding transcriptional regulator</fullName>
    </submittedName>
</protein>
<sequence length="326" mass="36049">MTITEIAKMAGVSVSAVSRYLNDGYISDDKRKRIRAVIEKTGYKPSKQAQILRTKKSKVIGVILPKISSESIARVADGISSVLSKAGYQMLLASTENNPKKEIEYLNLFQNNPVDGILFSASVYDKAHQEALKRMQIPVVVISQRFEGAACVYHDDYGAAKAMTQLLLHSGKHHVGHIAVTQKDEAAGKSRTQGYQDAMREYGILVEEKMIVTAGFTMDAGYDCMKRLLRQYPDLDAVFCATDTLAVGALTCLRDKKRRVPEEIAIVGVGHNRMSRVVTPKLTTAHLFYKTSGIEAANMLLEMIEEKNSVARQIQLGYEVVEAESV</sequence>
<dbReference type="InterPro" id="IPR046335">
    <property type="entry name" value="LacI/GalR-like_sensor"/>
</dbReference>
<keyword evidence="2 5" id="KW-0238">DNA-binding</keyword>
<reference evidence="5 6" key="1">
    <citation type="submission" date="2021-06" db="EMBL/GenBank/DDBJ databases">
        <title>Faecalicatena sp. nov. isolated from porcine feces.</title>
        <authorList>
            <person name="Oh B.S."/>
            <person name="Lee J.H."/>
        </authorList>
    </citation>
    <scope>NUCLEOTIDE SEQUENCE [LARGE SCALE GENOMIC DNA]</scope>
    <source>
        <strain evidence="5 6">AGMB00832</strain>
    </source>
</reference>
<comment type="caution">
    <text evidence="5">The sequence shown here is derived from an EMBL/GenBank/DDBJ whole genome shotgun (WGS) entry which is preliminary data.</text>
</comment>
<dbReference type="GO" id="GO:0003677">
    <property type="term" value="F:DNA binding"/>
    <property type="evidence" value="ECO:0007669"/>
    <property type="project" value="UniProtKB-KW"/>
</dbReference>
<dbReference type="CDD" id="cd01392">
    <property type="entry name" value="HTH_LacI"/>
    <property type="match status" value="1"/>
</dbReference>
<organism evidence="5 6">
    <name type="scientific">Faecalicatena faecalis</name>
    <dbReference type="NCBI Taxonomy" id="2726362"/>
    <lineage>
        <taxon>Bacteria</taxon>
        <taxon>Bacillati</taxon>
        <taxon>Bacillota</taxon>
        <taxon>Clostridia</taxon>
        <taxon>Lachnospirales</taxon>
        <taxon>Lachnospiraceae</taxon>
        <taxon>Faecalicatena</taxon>
    </lineage>
</organism>
<dbReference type="InterPro" id="IPR000843">
    <property type="entry name" value="HTH_LacI"/>
</dbReference>
<name>A0ABS6D0F7_9FIRM</name>
<accession>A0ABS6D0F7</accession>
<dbReference type="Proteomes" id="UP000723714">
    <property type="component" value="Unassembled WGS sequence"/>
</dbReference>
<proteinExistence type="predicted"/>
<dbReference type="CDD" id="cd01542">
    <property type="entry name" value="PBP1_TreR-like"/>
    <property type="match status" value="1"/>
</dbReference>
<evidence type="ECO:0000313" key="5">
    <source>
        <dbReference type="EMBL" id="MBU3875064.1"/>
    </source>
</evidence>
<dbReference type="RefSeq" id="WP_216239878.1">
    <property type="nucleotide sequence ID" value="NZ_JABACJ020000003.1"/>
</dbReference>
<feature type="domain" description="HTH lacI-type" evidence="4">
    <location>
        <begin position="1"/>
        <end position="54"/>
    </location>
</feature>
<dbReference type="PROSITE" id="PS50932">
    <property type="entry name" value="HTH_LACI_2"/>
    <property type="match status" value="1"/>
</dbReference>
<dbReference type="PANTHER" id="PTHR30146">
    <property type="entry name" value="LACI-RELATED TRANSCRIPTIONAL REPRESSOR"/>
    <property type="match status" value="1"/>
</dbReference>
<evidence type="ECO:0000256" key="1">
    <source>
        <dbReference type="ARBA" id="ARBA00023015"/>
    </source>
</evidence>